<gene>
    <name evidence="2" type="ORF">ACFFIC_06245</name>
</gene>
<protein>
    <submittedName>
        <fullName evidence="2">NAD(P)-binding domain-containing protein</fullName>
    </submittedName>
</protein>
<dbReference type="Proteomes" id="UP001589789">
    <property type="component" value="Unassembled WGS sequence"/>
</dbReference>
<evidence type="ECO:0000256" key="1">
    <source>
        <dbReference type="ARBA" id="ARBA00023002"/>
    </source>
</evidence>
<keyword evidence="3" id="KW-1185">Reference proteome</keyword>
<reference evidence="2 3" key="1">
    <citation type="submission" date="2024-09" db="EMBL/GenBank/DDBJ databases">
        <authorList>
            <person name="Sun Q."/>
            <person name="Mori K."/>
        </authorList>
    </citation>
    <scope>NUCLEOTIDE SEQUENCE [LARGE SCALE GENOMIC DNA]</scope>
    <source>
        <strain evidence="2 3">CCM 7468</strain>
    </source>
</reference>
<proteinExistence type="predicted"/>
<dbReference type="InterPro" id="IPR050982">
    <property type="entry name" value="Auxin_biosynth/cation_transpt"/>
</dbReference>
<dbReference type="PANTHER" id="PTHR43539:SF68">
    <property type="entry name" value="FLAVIN-BINDING MONOOXYGENASE-LIKE PROTEIN (AFU_ORTHOLOGUE AFUA_4G09220)"/>
    <property type="match status" value="1"/>
</dbReference>
<dbReference type="EMBL" id="JBHLVZ010000003">
    <property type="protein sequence ID" value="MFC0385152.1"/>
    <property type="molecule type" value="Genomic_DNA"/>
</dbReference>
<dbReference type="SUPFAM" id="SSF51905">
    <property type="entry name" value="FAD/NAD(P)-binding domain"/>
    <property type="match status" value="2"/>
</dbReference>
<sequence>MTITGMTADDRDRVVTTWLAELEAMLAGGGAATPAHLFHPDGYWRDLLALTWALRTFHGHAEVQDGLRGIGPAMRPRTIRPQGQAMAGVLGEFGPTVEAFFTFETDLATARGHLRLVEEPGRPGLRAATFLTAMVTLKGFPERSRGNRDETFMRPVDEGTDNWLDRRRADLAYRDRDPQVLIVGAGQAGLMLAARLRHLDVDALVVDRDERVGDVWRKRYHSLTLHNEIASNHFPYLSFPESWPVFLPKDKLANWMEFYADAMELNIWMSTEFLGGHYDDAEGRWTVRLRTIDGGVRVMRPRHLVMAIGVSGLPNIPEIEGLETFEGTVIHSSGRTDDVATQGRSALVIGAGTSAHDIAQDLYMRGAEVTMLQRSSTTVASIVPSAMKATQIFRANEGVRPIEDVDLMAASVPYDLVRRLHGPLSRQMASDDRDLHERLRKVGFKLDNGEDDTGFFLKLLRRLSGYYLNVGASDLIADGRIGLKSSVELDRLEGKQAVFSDGSRMDVDLLVLATGWKPLQEAVRGMLGDEIAERVGPIWGLGTDGELRNMFGATHQPGFYVAGGTITMCRSLSRYTALLIKAELEGVTGKLPALQGASDHARIDA</sequence>
<evidence type="ECO:0000313" key="3">
    <source>
        <dbReference type="Proteomes" id="UP001589789"/>
    </source>
</evidence>
<organism evidence="2 3">
    <name type="scientific">Muricoccus vinaceus</name>
    <dbReference type="NCBI Taxonomy" id="424704"/>
    <lineage>
        <taxon>Bacteria</taxon>
        <taxon>Pseudomonadati</taxon>
        <taxon>Pseudomonadota</taxon>
        <taxon>Alphaproteobacteria</taxon>
        <taxon>Acetobacterales</taxon>
        <taxon>Roseomonadaceae</taxon>
        <taxon>Muricoccus</taxon>
    </lineage>
</organism>
<name>A0ABV6INH3_9PROT</name>
<dbReference type="PANTHER" id="PTHR43539">
    <property type="entry name" value="FLAVIN-BINDING MONOOXYGENASE-LIKE PROTEIN (AFU_ORTHOLOGUE AFUA_4G09220)"/>
    <property type="match status" value="1"/>
</dbReference>
<comment type="caution">
    <text evidence="2">The sequence shown here is derived from an EMBL/GenBank/DDBJ whole genome shotgun (WGS) entry which is preliminary data.</text>
</comment>
<evidence type="ECO:0000313" key="2">
    <source>
        <dbReference type="EMBL" id="MFC0385152.1"/>
    </source>
</evidence>
<dbReference type="PRINTS" id="PR00411">
    <property type="entry name" value="PNDRDTASEI"/>
</dbReference>
<accession>A0ABV6INH3</accession>
<dbReference type="Pfam" id="PF13738">
    <property type="entry name" value="Pyr_redox_3"/>
    <property type="match status" value="1"/>
</dbReference>
<dbReference type="Gene3D" id="3.50.50.60">
    <property type="entry name" value="FAD/NAD(P)-binding domain"/>
    <property type="match status" value="1"/>
</dbReference>
<dbReference type="RefSeq" id="WP_377049307.1">
    <property type="nucleotide sequence ID" value="NZ_JBHLVZ010000003.1"/>
</dbReference>
<dbReference type="InterPro" id="IPR036188">
    <property type="entry name" value="FAD/NAD-bd_sf"/>
</dbReference>
<keyword evidence="1" id="KW-0560">Oxidoreductase</keyword>